<dbReference type="SUPFAM" id="SSF48208">
    <property type="entry name" value="Six-hairpin glycosidases"/>
    <property type="match status" value="1"/>
</dbReference>
<accession>I0HFL2</accession>
<protein>
    <recommendedName>
        <fullName evidence="3">Glycosyltransferase</fullName>
    </recommendedName>
</protein>
<dbReference type="HOGENOM" id="CLU_771237_0_0_11"/>
<dbReference type="eggNOG" id="COG0438">
    <property type="taxonomic scope" value="Bacteria"/>
</dbReference>
<dbReference type="PATRIC" id="fig|512565.3.peg.6581"/>
<dbReference type="EMBL" id="AP012319">
    <property type="protein sequence ID" value="BAL91799.1"/>
    <property type="molecule type" value="Genomic_DNA"/>
</dbReference>
<keyword evidence="2" id="KW-1185">Reference proteome</keyword>
<gene>
    <name evidence="1" type="ordered locus">AMIS_65790</name>
</gene>
<reference evidence="1 2" key="1">
    <citation type="submission" date="2012-02" db="EMBL/GenBank/DDBJ databases">
        <title>Complete genome sequence of Actinoplanes missouriensis 431 (= NBRC 102363).</title>
        <authorList>
            <person name="Ohnishi Y."/>
            <person name="Ishikawa J."/>
            <person name="Sekine M."/>
            <person name="Hosoyama A."/>
            <person name="Harada T."/>
            <person name="Narita H."/>
            <person name="Hata T."/>
            <person name="Konno Y."/>
            <person name="Tutikane K."/>
            <person name="Fujita N."/>
            <person name="Horinouchi S."/>
            <person name="Hayakawa M."/>
        </authorList>
    </citation>
    <scope>NUCLEOTIDE SEQUENCE [LARGE SCALE GENOMIC DNA]</scope>
    <source>
        <strain evidence="2">ATCC 14538 / DSM 43046 / CBS 188.64 / JCM 3121 / NBRC 102363 / NCIMB 12654 / NRRL B-3342 / UNCC 431</strain>
    </source>
</reference>
<evidence type="ECO:0000313" key="1">
    <source>
        <dbReference type="EMBL" id="BAL91799.1"/>
    </source>
</evidence>
<dbReference type="STRING" id="512565.AMIS_65790"/>
<name>I0HFL2_ACTM4</name>
<dbReference type="Proteomes" id="UP000007882">
    <property type="component" value="Chromosome"/>
</dbReference>
<dbReference type="RefSeq" id="WP_014446684.1">
    <property type="nucleotide sequence ID" value="NC_017093.1"/>
</dbReference>
<proteinExistence type="predicted"/>
<evidence type="ECO:0000313" key="2">
    <source>
        <dbReference type="Proteomes" id="UP000007882"/>
    </source>
</evidence>
<sequence length="400" mass="43517">MSVALRLLPPPIQLRDVPEPRWDHLFRLSDDTGLLEHARNAIPRREHGYCVDDVSRGLLVAAREPRPTPELTRLAERYLTFLTHAQSSTAQSLTAQSLTDQSLTDRSLTDRGVAGGFRNRMSYDRRWQDEPSLGDWWGRALWGLGTAAARARSPWLRREAANAFRHGVRCRSPWSRAMAFAGLGAAEVLRADPHDREAAQLLGDAATVIGLPGSDPDWVWPERKLTYANPALAEVVIAAGDLLGDEGLLTDGLRMLAWLCRVQEHRGHLSPVPVCGWTAGEPRNRLTAHSLDDGTAASGVLDQQPVEVAATADACATAAAVTGDERWDAPLFQAIAWFLGDNDTGTVMWDSETCGCYDGLTVDGPNLNQGAESTLALVSTLQHARRLTSRSATRPSGGLA</sequence>
<dbReference type="InterPro" id="IPR008928">
    <property type="entry name" value="6-hairpin_glycosidase_sf"/>
</dbReference>
<dbReference type="GO" id="GO:0005975">
    <property type="term" value="P:carbohydrate metabolic process"/>
    <property type="evidence" value="ECO:0007669"/>
    <property type="project" value="InterPro"/>
</dbReference>
<evidence type="ECO:0008006" key="3">
    <source>
        <dbReference type="Google" id="ProtNLM"/>
    </source>
</evidence>
<dbReference type="KEGG" id="ams:AMIS_65790"/>
<organism evidence="1 2">
    <name type="scientific">Actinoplanes missouriensis (strain ATCC 14538 / DSM 43046 / CBS 188.64 / JCM 3121 / NBRC 102363 / NCIMB 12654 / NRRL B-3342 / UNCC 431)</name>
    <dbReference type="NCBI Taxonomy" id="512565"/>
    <lineage>
        <taxon>Bacteria</taxon>
        <taxon>Bacillati</taxon>
        <taxon>Actinomycetota</taxon>
        <taxon>Actinomycetes</taxon>
        <taxon>Micromonosporales</taxon>
        <taxon>Micromonosporaceae</taxon>
        <taxon>Actinoplanes</taxon>
    </lineage>
</organism>
<dbReference type="AlphaFoldDB" id="I0HFL2"/>
<dbReference type="OrthoDB" id="7540161at2"/>